<feature type="compositionally biased region" description="Basic and acidic residues" evidence="1">
    <location>
        <begin position="127"/>
        <end position="140"/>
    </location>
</feature>
<feature type="compositionally biased region" description="Polar residues" evidence="1">
    <location>
        <begin position="112"/>
        <end position="123"/>
    </location>
</feature>
<proteinExistence type="predicted"/>
<reference evidence="2" key="1">
    <citation type="submission" date="2019-11" db="UniProtKB">
        <authorList>
            <consortium name="WormBaseParasite"/>
        </authorList>
    </citation>
    <scope>IDENTIFICATION</scope>
</reference>
<sequence>MASRVFTWPQNDPRRSRVNCPYLVFNCHCQVPVTSPRAMQPAVAVIVLLVALVTSAASKPLVESDVERYLVSLKKRCYDDDTGKTLFGLAASRIPIRQCAVDVVRRDDTSCHEQPTNTTSLTLDTRYPNEDGSRGTRVVDGDGGDTANSRNSTNHRHHFSLDGDHHVVSAKDEIFCLCDGSYDTGSPCSCAT</sequence>
<name>A0A5K3FRJ1_MESCO</name>
<organism evidence="2">
    <name type="scientific">Mesocestoides corti</name>
    <name type="common">Flatworm</name>
    <dbReference type="NCBI Taxonomy" id="53468"/>
    <lineage>
        <taxon>Eukaryota</taxon>
        <taxon>Metazoa</taxon>
        <taxon>Spiralia</taxon>
        <taxon>Lophotrochozoa</taxon>
        <taxon>Platyhelminthes</taxon>
        <taxon>Cestoda</taxon>
        <taxon>Eucestoda</taxon>
        <taxon>Cyclophyllidea</taxon>
        <taxon>Mesocestoididae</taxon>
        <taxon>Mesocestoides</taxon>
    </lineage>
</organism>
<protein>
    <submittedName>
        <fullName evidence="2">Secreted protein</fullName>
    </submittedName>
</protein>
<evidence type="ECO:0000313" key="2">
    <source>
        <dbReference type="WBParaSite" id="MCU_009962-RA"/>
    </source>
</evidence>
<evidence type="ECO:0000256" key="1">
    <source>
        <dbReference type="SAM" id="MobiDB-lite"/>
    </source>
</evidence>
<accession>A0A5K3FRJ1</accession>
<dbReference type="WBParaSite" id="MCU_009962-RA">
    <property type="protein sequence ID" value="MCU_009962-RA"/>
    <property type="gene ID" value="MCU_009962"/>
</dbReference>
<feature type="region of interest" description="Disordered" evidence="1">
    <location>
        <begin position="111"/>
        <end position="156"/>
    </location>
</feature>
<dbReference type="AlphaFoldDB" id="A0A5K3FRJ1"/>